<evidence type="ECO:0000313" key="3">
    <source>
        <dbReference type="EMBL" id="MFA1610508.1"/>
    </source>
</evidence>
<evidence type="ECO:0000256" key="1">
    <source>
        <dbReference type="SAM" id="MobiDB-lite"/>
    </source>
</evidence>
<dbReference type="SUPFAM" id="SSF55781">
    <property type="entry name" value="GAF domain-like"/>
    <property type="match status" value="1"/>
</dbReference>
<dbReference type="RefSeq" id="WP_372388105.1">
    <property type="nucleotide sequence ID" value="NZ_JBGNYA010000001.1"/>
</dbReference>
<proteinExistence type="predicted"/>
<dbReference type="Pfam" id="PF13185">
    <property type="entry name" value="GAF_2"/>
    <property type="match status" value="1"/>
</dbReference>
<dbReference type="Proteomes" id="UP001570511">
    <property type="component" value="Unassembled WGS sequence"/>
</dbReference>
<accession>A0ABD5MDE6</accession>
<reference evidence="3 4" key="1">
    <citation type="submission" date="2024-08" db="EMBL/GenBank/DDBJ databases">
        <title>Halobellus sp. MBLA0158 whole genome sequence.</title>
        <authorList>
            <person name="Hwang C.Y."/>
            <person name="Cho E.-S."/>
            <person name="Seo M.-J."/>
        </authorList>
    </citation>
    <scope>NUCLEOTIDE SEQUENCE [LARGE SCALE GENOMIC DNA]</scope>
    <source>
        <strain evidence="3 4">MBLA0158</strain>
    </source>
</reference>
<dbReference type="SMART" id="SM00065">
    <property type="entry name" value="GAF"/>
    <property type="match status" value="1"/>
</dbReference>
<dbReference type="InterPro" id="IPR003018">
    <property type="entry name" value="GAF"/>
</dbReference>
<dbReference type="SUPFAM" id="SSF55785">
    <property type="entry name" value="PYP-like sensor domain (PAS domain)"/>
    <property type="match status" value="1"/>
</dbReference>
<dbReference type="InterPro" id="IPR029016">
    <property type="entry name" value="GAF-like_dom_sf"/>
</dbReference>
<comment type="caution">
    <text evidence="3">The sequence shown here is derived from an EMBL/GenBank/DDBJ whole genome shotgun (WGS) entry which is preliminary data.</text>
</comment>
<feature type="region of interest" description="Disordered" evidence="1">
    <location>
        <begin position="1"/>
        <end position="57"/>
    </location>
</feature>
<feature type="domain" description="GAF" evidence="2">
    <location>
        <begin position="182"/>
        <end position="316"/>
    </location>
</feature>
<protein>
    <submittedName>
        <fullName evidence="3">GAF domain-containing protein</fullName>
    </submittedName>
</protein>
<organism evidence="3 4">
    <name type="scientific">Halobellus rubicundus</name>
    <dbReference type="NCBI Taxonomy" id="2996466"/>
    <lineage>
        <taxon>Archaea</taxon>
        <taxon>Methanobacteriati</taxon>
        <taxon>Methanobacteriota</taxon>
        <taxon>Stenosarchaea group</taxon>
        <taxon>Halobacteria</taxon>
        <taxon>Halobacteriales</taxon>
        <taxon>Haloferacaceae</taxon>
        <taxon>Halobellus</taxon>
    </lineage>
</organism>
<dbReference type="AlphaFoldDB" id="A0ABD5MDE6"/>
<evidence type="ECO:0000259" key="2">
    <source>
        <dbReference type="SMART" id="SM00065"/>
    </source>
</evidence>
<keyword evidence="4" id="KW-1185">Reference proteome</keyword>
<gene>
    <name evidence="3" type="ORF">OS889_05755</name>
</gene>
<dbReference type="InterPro" id="IPR035965">
    <property type="entry name" value="PAS-like_dom_sf"/>
</dbReference>
<sequence>MSGDPADGRVLLVRPTGDATDGGSDEVERDSGGEWTRGGTDVEPGGDSRQFDGDGEIDANTEVVVETLEEELSVDVVVRCRDTAVEYVEELGPTLDCIVVLGDDRALIRSLIEDDAVPTVVYEPPFVETVEMSDPTESTITGLVERVRAEVAAAKRTSHLRESNARLTALSHFAEDITACETVGAVVERTLDATTQALAYDYAVIYLLEGDRLLPRATSLPDASVRPLHVDEGIAGRTLRTGESEIVSDLQSVEDARPQIDELHAGISVPIDGRGVIQVASGARAAFDESDLEFVEILAGYAREALERIEREVTLRRERDRLHAFFDGLPAPAIYVERRDGELRIEEVNGAYDEQFGTVRSGRPLADVADVPETEQFEAALGTAGVSTGVVERPTAAGGVGTFALHVVAVSPPGSDECAYGIYVDPADDGSVPGYFG</sequence>
<evidence type="ECO:0000313" key="4">
    <source>
        <dbReference type="Proteomes" id="UP001570511"/>
    </source>
</evidence>
<name>A0ABD5MDE6_9EURY</name>
<dbReference type="Gene3D" id="3.30.450.40">
    <property type="match status" value="1"/>
</dbReference>
<dbReference type="EMBL" id="JBGNYA010000001">
    <property type="protein sequence ID" value="MFA1610508.1"/>
    <property type="molecule type" value="Genomic_DNA"/>
</dbReference>